<dbReference type="InterPro" id="IPR052054">
    <property type="entry name" value="Oxidative_DNA_repair_enzyme"/>
</dbReference>
<evidence type="ECO:0000256" key="8">
    <source>
        <dbReference type="ARBA" id="ARBA00023295"/>
    </source>
</evidence>
<dbReference type="SMART" id="SM00478">
    <property type="entry name" value="ENDO3c"/>
    <property type="match status" value="1"/>
</dbReference>
<dbReference type="GO" id="GO:0140078">
    <property type="term" value="F:class I DNA-(apurinic or apyrimidinic site) endonuclease activity"/>
    <property type="evidence" value="ECO:0007669"/>
    <property type="project" value="UniProtKB-EC"/>
</dbReference>
<dbReference type="GO" id="GO:0005634">
    <property type="term" value="C:nucleus"/>
    <property type="evidence" value="ECO:0007669"/>
    <property type="project" value="TreeGrafter"/>
</dbReference>
<protein>
    <recommendedName>
        <fullName evidence="2">DNA-(apurinic or apyrimidinic site) lyase</fullName>
        <ecNumber evidence="2">4.2.99.18</ecNumber>
    </recommendedName>
</protein>
<dbReference type="GO" id="GO:0006289">
    <property type="term" value="P:nucleotide-excision repair"/>
    <property type="evidence" value="ECO:0007669"/>
    <property type="project" value="InterPro"/>
</dbReference>
<dbReference type="EMBL" id="GDKF01002350">
    <property type="protein sequence ID" value="JAT76272.1"/>
    <property type="molecule type" value="Transcribed_RNA"/>
</dbReference>
<keyword evidence="8" id="KW-0326">Glycosidase</keyword>
<dbReference type="EC" id="4.2.99.18" evidence="2"/>
<keyword evidence="5" id="KW-0234">DNA repair</keyword>
<dbReference type="Pfam" id="PF00730">
    <property type="entry name" value="HhH-GPD"/>
    <property type="match status" value="1"/>
</dbReference>
<dbReference type="Gene3D" id="1.10.1670.10">
    <property type="entry name" value="Helix-hairpin-Helix base-excision DNA repair enzymes (C-terminal)"/>
    <property type="match status" value="1"/>
</dbReference>
<dbReference type="Pfam" id="PF07934">
    <property type="entry name" value="OGG_N"/>
    <property type="match status" value="1"/>
</dbReference>
<evidence type="ECO:0000256" key="2">
    <source>
        <dbReference type="ARBA" id="ARBA00012720"/>
    </source>
</evidence>
<dbReference type="GO" id="GO:0034039">
    <property type="term" value="F:8-oxo-7,8-dihydroguanine DNA N-glycosylase activity"/>
    <property type="evidence" value="ECO:0007669"/>
    <property type="project" value="TreeGrafter"/>
</dbReference>
<evidence type="ECO:0000313" key="12">
    <source>
        <dbReference type="EMBL" id="JAT76272.1"/>
    </source>
</evidence>
<evidence type="ECO:0000256" key="5">
    <source>
        <dbReference type="ARBA" id="ARBA00023204"/>
    </source>
</evidence>
<comment type="catalytic activity">
    <reaction evidence="9">
        <text>2'-deoxyribonucleotide-(2'-deoxyribose 5'-phosphate)-2'-deoxyribonucleotide-DNA = a 3'-end 2'-deoxyribonucleotide-(2,3-dehydro-2,3-deoxyribose 5'-phosphate)-DNA + a 5'-end 5'-phospho-2'-deoxyribonucleoside-DNA + H(+)</text>
        <dbReference type="Rhea" id="RHEA:66592"/>
        <dbReference type="Rhea" id="RHEA-COMP:13180"/>
        <dbReference type="Rhea" id="RHEA-COMP:16897"/>
        <dbReference type="Rhea" id="RHEA-COMP:17067"/>
        <dbReference type="ChEBI" id="CHEBI:15378"/>
        <dbReference type="ChEBI" id="CHEBI:136412"/>
        <dbReference type="ChEBI" id="CHEBI:157695"/>
        <dbReference type="ChEBI" id="CHEBI:167181"/>
        <dbReference type="EC" id="4.2.99.18"/>
    </reaction>
</comment>
<dbReference type="InterPro" id="IPR003265">
    <property type="entry name" value="HhH-GPD_domain"/>
</dbReference>
<dbReference type="Gene3D" id="1.10.340.30">
    <property type="entry name" value="Hypothetical protein, domain 2"/>
    <property type="match status" value="1"/>
</dbReference>
<dbReference type="AlphaFoldDB" id="A0A1D2AAP9"/>
<feature type="domain" description="HhH-GPD" evidence="11">
    <location>
        <begin position="174"/>
        <end position="338"/>
    </location>
</feature>
<dbReference type="InterPro" id="IPR011257">
    <property type="entry name" value="DNA_glycosylase"/>
</dbReference>
<accession>A0A1D2AAP9</accession>
<keyword evidence="3" id="KW-0227">DNA damage</keyword>
<evidence type="ECO:0000259" key="11">
    <source>
        <dbReference type="SMART" id="SM00478"/>
    </source>
</evidence>
<dbReference type="SUPFAM" id="SSF55945">
    <property type="entry name" value="TATA-box binding protein-like"/>
    <property type="match status" value="1"/>
</dbReference>
<keyword evidence="6" id="KW-0456">Lyase</keyword>
<evidence type="ECO:0000256" key="10">
    <source>
        <dbReference type="SAM" id="MobiDB-lite"/>
    </source>
</evidence>
<name>A0A1D2AAP9_AUXPR</name>
<dbReference type="InterPro" id="IPR012904">
    <property type="entry name" value="OGG_N"/>
</dbReference>
<keyword evidence="4" id="KW-0378">Hydrolase</keyword>
<comment type="similarity">
    <text evidence="1">Belongs to the type-1 OGG1 family.</text>
</comment>
<reference evidence="12" key="1">
    <citation type="submission" date="2015-08" db="EMBL/GenBank/DDBJ databases">
        <authorList>
            <person name="Babu N.S."/>
            <person name="Beckwith C.J."/>
            <person name="Beseler K.G."/>
            <person name="Brison A."/>
            <person name="Carone J.V."/>
            <person name="Caskin T.P."/>
            <person name="Diamond M."/>
            <person name="Durham M.E."/>
            <person name="Foxe J.M."/>
            <person name="Go M."/>
            <person name="Henderson B.A."/>
            <person name="Jones I.B."/>
            <person name="McGettigan J.A."/>
            <person name="Micheletti S.J."/>
            <person name="Nasrallah M.E."/>
            <person name="Ortiz D."/>
            <person name="Piller C.R."/>
            <person name="Privatt S.R."/>
            <person name="Schneider S.L."/>
            <person name="Sharp S."/>
            <person name="Smith T.C."/>
            <person name="Stanton J.D."/>
            <person name="Ullery H.E."/>
            <person name="Wilson R.J."/>
            <person name="Serrano M.G."/>
            <person name="Buck G."/>
            <person name="Lee V."/>
            <person name="Wang Y."/>
            <person name="Carvalho R."/>
            <person name="Voegtly L."/>
            <person name="Shi R."/>
            <person name="Duckworth R."/>
            <person name="Johnson A."/>
            <person name="Loviza R."/>
            <person name="Walstead R."/>
            <person name="Shah Z."/>
            <person name="Kiflezghi M."/>
            <person name="Wade K."/>
            <person name="Ball S.L."/>
            <person name="Bradley K.W."/>
            <person name="Asai D.J."/>
            <person name="Bowman C.A."/>
            <person name="Russell D.A."/>
            <person name="Pope W.H."/>
            <person name="Jacobs-Sera D."/>
            <person name="Hendrix R.W."/>
            <person name="Hatfull G.F."/>
        </authorList>
    </citation>
    <scope>NUCLEOTIDE SEQUENCE</scope>
</reference>
<keyword evidence="7" id="KW-0511">Multifunctional enzyme</keyword>
<gene>
    <name evidence="12" type="ORF">g.1359</name>
</gene>
<feature type="region of interest" description="Disordered" evidence="10">
    <location>
        <begin position="392"/>
        <end position="437"/>
    </location>
</feature>
<dbReference type="GO" id="GO:0006285">
    <property type="term" value="P:base-excision repair, AP site formation"/>
    <property type="evidence" value="ECO:0007669"/>
    <property type="project" value="TreeGrafter"/>
</dbReference>
<sequence>MLRSTARPLLNSTINARPSCREYHLIKHGSRPVRPGSLPNRVCSAGMATDCAGWHLLGTPREELRLEHTLPTGQSFRWRETGDDEYIGVIGQRVVQIRQLEDDVAWRIIGRAPQAAEAEDTAVLADYFNLSTPLADLVRTWSASCDHFARIQPYFQGARMLRQDPTETLFQFLCSSNNHISRIHGMVERLCSGWGTRLPLTRSDEYGGPAHHAFPTLDQLAAVSEADLRAAGFGYRARFVTGSVARLRALGGEAWLATLRAGPPDVAVAALCTLPGVGPKVAACAALFSLDAHALVPVDVHVLALATRHYLPALRGKALTPALHAQVQAAFVARFGAHAGWAHNTLFISELARYRGRVPGTTRAEEVLLARGSEVAEEVDAGPDACARVVGMDGSDASTGKGGRARRKRKGGAASVASSLVEEQMELAPTTPPQAAA</sequence>
<dbReference type="PANTHER" id="PTHR10242">
    <property type="entry name" value="8-OXOGUANINE DNA GLYCOSYLASE"/>
    <property type="match status" value="1"/>
</dbReference>
<evidence type="ECO:0000256" key="6">
    <source>
        <dbReference type="ARBA" id="ARBA00023239"/>
    </source>
</evidence>
<evidence type="ECO:0000256" key="3">
    <source>
        <dbReference type="ARBA" id="ARBA00022763"/>
    </source>
</evidence>
<dbReference type="CDD" id="cd00056">
    <property type="entry name" value="ENDO3c"/>
    <property type="match status" value="1"/>
</dbReference>
<evidence type="ECO:0000256" key="7">
    <source>
        <dbReference type="ARBA" id="ARBA00023268"/>
    </source>
</evidence>
<evidence type="ECO:0000256" key="1">
    <source>
        <dbReference type="ARBA" id="ARBA00010679"/>
    </source>
</evidence>
<dbReference type="SUPFAM" id="SSF48150">
    <property type="entry name" value="DNA-glycosylase"/>
    <property type="match status" value="1"/>
</dbReference>
<proteinExistence type="inferred from homology"/>
<evidence type="ECO:0000256" key="9">
    <source>
        <dbReference type="ARBA" id="ARBA00044632"/>
    </source>
</evidence>
<dbReference type="InterPro" id="IPR023170">
    <property type="entry name" value="HhH_base_excis_C"/>
</dbReference>
<organism evidence="12">
    <name type="scientific">Auxenochlorella protothecoides</name>
    <name type="common">Green microalga</name>
    <name type="synonym">Chlorella protothecoides</name>
    <dbReference type="NCBI Taxonomy" id="3075"/>
    <lineage>
        <taxon>Eukaryota</taxon>
        <taxon>Viridiplantae</taxon>
        <taxon>Chlorophyta</taxon>
        <taxon>core chlorophytes</taxon>
        <taxon>Trebouxiophyceae</taxon>
        <taxon>Chlorellales</taxon>
        <taxon>Chlorellaceae</taxon>
        <taxon>Auxenochlorella</taxon>
    </lineage>
</organism>
<dbReference type="PANTHER" id="PTHR10242:SF2">
    <property type="entry name" value="N-GLYCOSYLASE_DNA LYASE"/>
    <property type="match status" value="1"/>
</dbReference>
<evidence type="ECO:0000256" key="4">
    <source>
        <dbReference type="ARBA" id="ARBA00022801"/>
    </source>
</evidence>
<dbReference type="Gene3D" id="3.30.310.40">
    <property type="match status" value="1"/>
</dbReference>
<dbReference type="GO" id="GO:0003684">
    <property type="term" value="F:damaged DNA binding"/>
    <property type="evidence" value="ECO:0007669"/>
    <property type="project" value="InterPro"/>
</dbReference>